<accession>A0AAN8N9R7</accession>
<feature type="domain" description="C2H2-type" evidence="2">
    <location>
        <begin position="256"/>
        <end position="277"/>
    </location>
</feature>
<evidence type="ECO:0000256" key="1">
    <source>
        <dbReference type="SAM" id="MobiDB-lite"/>
    </source>
</evidence>
<comment type="caution">
    <text evidence="3">The sequence shown here is derived from an EMBL/GenBank/DDBJ whole genome shotgun (WGS) entry which is preliminary data.</text>
</comment>
<keyword evidence="4" id="KW-1185">Reference proteome</keyword>
<feature type="compositionally biased region" description="Low complexity" evidence="1">
    <location>
        <begin position="202"/>
        <end position="221"/>
    </location>
</feature>
<name>A0AAN8N9R7_9PEZI</name>
<gene>
    <name evidence="3" type="ORF">TWF506_004673</name>
</gene>
<protein>
    <recommendedName>
        <fullName evidence="2">C2H2-type domain-containing protein</fullName>
    </recommendedName>
</protein>
<dbReference type="Proteomes" id="UP001307849">
    <property type="component" value="Unassembled WGS sequence"/>
</dbReference>
<feature type="region of interest" description="Disordered" evidence="1">
    <location>
        <begin position="188"/>
        <end position="253"/>
    </location>
</feature>
<dbReference type="PROSITE" id="PS00028">
    <property type="entry name" value="ZINC_FINGER_C2H2_1"/>
    <property type="match status" value="1"/>
</dbReference>
<evidence type="ECO:0000259" key="2">
    <source>
        <dbReference type="PROSITE" id="PS00028"/>
    </source>
</evidence>
<evidence type="ECO:0000313" key="4">
    <source>
        <dbReference type="Proteomes" id="UP001307849"/>
    </source>
</evidence>
<feature type="compositionally biased region" description="Basic residues" evidence="1">
    <location>
        <begin position="226"/>
        <end position="239"/>
    </location>
</feature>
<sequence>MDAPDTCAQCFVADFFGFQPLYNLSVSEEFMEPSENFVMPNYSPFGIGHFSQRIRFLIAPTGPITPSLTAQNDPSLNDIVAQTLDDLNSMRRPSPRFPSSQYNQWTTNEAIQIRQSSATERNNDLDSVNLEELSGDEPTRLFDRQYPPEITEFAALKNVDGEGSLPFREFSGQATIPERLLHHLNETKPGEIPASNYPSSPITSSARTHSTTISHRTTLTSVSGRSFRRNYPHKRRAPSRRSSSSNASVTTPKPTCLHCSSEFANKITLRNHVRTAHEKHTHVRVQCNYEGCKVAYPGDERKAKSNIFERHQKLKHADWVRGLTVFERCTVFVPQNGCWVRQVRPDTTLA</sequence>
<dbReference type="AlphaFoldDB" id="A0AAN8N9R7"/>
<reference evidence="3 4" key="1">
    <citation type="submission" date="2019-10" db="EMBL/GenBank/DDBJ databases">
        <authorList>
            <person name="Palmer J.M."/>
        </authorList>
    </citation>
    <scope>NUCLEOTIDE SEQUENCE [LARGE SCALE GENOMIC DNA]</scope>
    <source>
        <strain evidence="3 4">TWF506</strain>
    </source>
</reference>
<dbReference type="EMBL" id="JAVHJM010000015">
    <property type="protein sequence ID" value="KAK6497198.1"/>
    <property type="molecule type" value="Genomic_DNA"/>
</dbReference>
<dbReference type="InterPro" id="IPR013087">
    <property type="entry name" value="Znf_C2H2_type"/>
</dbReference>
<proteinExistence type="predicted"/>
<organism evidence="3 4">
    <name type="scientific">Arthrobotrys conoides</name>
    <dbReference type="NCBI Taxonomy" id="74498"/>
    <lineage>
        <taxon>Eukaryota</taxon>
        <taxon>Fungi</taxon>
        <taxon>Dikarya</taxon>
        <taxon>Ascomycota</taxon>
        <taxon>Pezizomycotina</taxon>
        <taxon>Orbiliomycetes</taxon>
        <taxon>Orbiliales</taxon>
        <taxon>Orbiliaceae</taxon>
        <taxon>Arthrobotrys</taxon>
    </lineage>
</organism>
<evidence type="ECO:0000313" key="3">
    <source>
        <dbReference type="EMBL" id="KAK6497198.1"/>
    </source>
</evidence>